<dbReference type="PANTHER" id="PTHR24198:SF165">
    <property type="entry name" value="ANKYRIN REPEAT-CONTAINING PROTEIN-RELATED"/>
    <property type="match status" value="1"/>
</dbReference>
<evidence type="ECO:0000313" key="3">
    <source>
        <dbReference type="EMBL" id="KAK8884108.1"/>
    </source>
</evidence>
<evidence type="ECO:0000256" key="1">
    <source>
        <dbReference type="ARBA" id="ARBA00022737"/>
    </source>
</evidence>
<dbReference type="PANTHER" id="PTHR24198">
    <property type="entry name" value="ANKYRIN REPEAT AND PROTEIN KINASE DOMAIN-CONTAINING PROTEIN"/>
    <property type="match status" value="1"/>
</dbReference>
<gene>
    <name evidence="3" type="ORF">M9Y10_043213</name>
</gene>
<dbReference type="SMART" id="SM00248">
    <property type="entry name" value="ANK"/>
    <property type="match status" value="16"/>
</dbReference>
<evidence type="ECO:0008006" key="5">
    <source>
        <dbReference type="Google" id="ProtNLM"/>
    </source>
</evidence>
<proteinExistence type="predicted"/>
<name>A0ABR2JZ46_9EUKA</name>
<organism evidence="3 4">
    <name type="scientific">Tritrichomonas musculus</name>
    <dbReference type="NCBI Taxonomy" id="1915356"/>
    <lineage>
        <taxon>Eukaryota</taxon>
        <taxon>Metamonada</taxon>
        <taxon>Parabasalia</taxon>
        <taxon>Tritrichomonadida</taxon>
        <taxon>Tritrichomonadidae</taxon>
        <taxon>Tritrichomonas</taxon>
    </lineage>
</organism>
<dbReference type="InterPro" id="IPR002110">
    <property type="entry name" value="Ankyrin_rpt"/>
</dbReference>
<dbReference type="EMBL" id="JAPFFF010000008">
    <property type="protein sequence ID" value="KAK8884108.1"/>
    <property type="molecule type" value="Genomic_DNA"/>
</dbReference>
<dbReference type="Proteomes" id="UP001470230">
    <property type="component" value="Unassembled WGS sequence"/>
</dbReference>
<comment type="caution">
    <text evidence="3">The sequence shown here is derived from an EMBL/GenBank/DDBJ whole genome shotgun (WGS) entry which is preliminary data.</text>
</comment>
<dbReference type="Gene3D" id="1.25.40.20">
    <property type="entry name" value="Ankyrin repeat-containing domain"/>
    <property type="match status" value="3"/>
</dbReference>
<dbReference type="Pfam" id="PF12796">
    <property type="entry name" value="Ank_2"/>
    <property type="match status" value="4"/>
</dbReference>
<keyword evidence="1" id="KW-0677">Repeat</keyword>
<reference evidence="3 4" key="1">
    <citation type="submission" date="2024-04" db="EMBL/GenBank/DDBJ databases">
        <title>Tritrichomonas musculus Genome.</title>
        <authorList>
            <person name="Alves-Ferreira E."/>
            <person name="Grigg M."/>
            <person name="Lorenzi H."/>
            <person name="Galac M."/>
        </authorList>
    </citation>
    <scope>NUCLEOTIDE SEQUENCE [LARGE SCALE GENOMIC DNA]</scope>
    <source>
        <strain evidence="3 4">EAF2021</strain>
    </source>
</reference>
<protein>
    <recommendedName>
        <fullName evidence="5">Ankyrin</fullName>
    </recommendedName>
</protein>
<dbReference type="InterPro" id="IPR036770">
    <property type="entry name" value="Ankyrin_rpt-contain_sf"/>
</dbReference>
<sequence length="1491" mass="173763">MNFSSFSGKRAFKISIIKFININNCSNDSTNDINLINHQLFNPVSILNKDLTINMPNGSYKFNSSMIKDTSSMPDQFDDEDITLNIKDENNVMGKVEQLYNGEPALFSMSDILVLKEIISILKLQCFPYDITDFNPNTKFNEFANYKLFIDKNSFIKYLQKVIPKDFSIITRKAEYKCNFYGVASSNAIMDIVKKNPNSYSYNYDFEDKDNEFQLICNFFNYESIQIRPKHFQLVKKISQDLQIVCLSELIDILIKDFMFTVQIISNERTNINSISQLFEYLINRKNLKPEIVNELIVNSKWSQTIENVEELSVCIIQVIRNNARLHPFLLDLVLLLDKSYSENNQLNHLLPFLTKNLLNNFGSDSMYCSFIYRLHRKSIISMEDITEVIRKSIQYNKYISNTTYRFEKSRVFLNVSVATIWFFPELKKIKNISFGYQYNDAINNFMKKYIPDNIEKFIEMRESGEPDDELTLALRKDDVDKLKSNLHDKKYWSIDQIGQVPFNIFEPYFIEYKLIDNNNKKLNLIDYSVAYGSCNCIKYLISLIYEEHSILNPPRFFNNRLLAFYGQNKEIIEMSNKENASFNNLKSTDITIPIILKHQNCIYDDIYDEEYNSFDDDLILMAIDNGNIDSFIKFIDKGFRLASMKKDTLKKLVQTSSQSGFYELTKLLFELLFNKNNTQFLNDPFQIIQLEDSVYSGNLSIFKLYTSFNIEEYDIEKALTISIVKEHFNIIKYMFETEFRGKFKITSNTALKFIKMSFFIKKMDIYNYLITQFVDREKIFPEFPYFYGDDSLLSHACHTGNFEYVKMMAEFILKKNSKVDCTNSIVDLCSNGFIDICQYLFEKKVSINFYSILNRSNGPLNIEMFSMLYNYANSEEKEILVDKFFKSELSRANKDIIAFFLEKNVKCDHLLIKAVETSDIDIVKLILKYDSSPSFINDLSDQGTALNIAVEKKNIEIIKLLLSLPGIDPSLYSKKNKTPLITACDKENYESFDLILNFYGDSIQSQSWQLNEILRKFTLSYNRCYLDTLKILKRLLMIKGLDLNYHNEKHTLLTYVCEQNNKEIVSILINSERCDVNLYQQSNGNTALMYAIEKCNFEIVELLIKSARTDINQHNFKNETALMIAIKEKNTFLVDLIINDKKFDPIKSRLDFAFAISNNEMAKKLIQTKGLNVNYKYTFDDMNYIDENFLSSTIDFFFFKKTRDYFISQFEFTTTTLINSIANNNLEKIEMIIRHQTFDPIKSNIKAALFYAVSHNNVNVFKRLLPLINNGINIHSPTGDSLLMAALKCNSTDIINEVIKAHNFESIDIIEFLPNGKSFLTTANNIPTDFAKFILNHGIDPDLPDSNGVYPLQNAILNSMINIIDLLINTGKVDLRRKILYQKVHITYLHLAAAESSCEVLKKILSLNVININEIDSNGDTPLMYAFKYRKKENIKVLFEKDDLDFNHINYLGKSVIDVAKEIYSISFFSFDKTISKNLYLTTLLRFFDE</sequence>
<keyword evidence="2" id="KW-0040">ANK repeat</keyword>
<dbReference type="SUPFAM" id="SSF48403">
    <property type="entry name" value="Ankyrin repeat"/>
    <property type="match status" value="3"/>
</dbReference>
<keyword evidence="4" id="KW-1185">Reference proteome</keyword>
<evidence type="ECO:0000313" key="4">
    <source>
        <dbReference type="Proteomes" id="UP001470230"/>
    </source>
</evidence>
<evidence type="ECO:0000256" key="2">
    <source>
        <dbReference type="ARBA" id="ARBA00023043"/>
    </source>
</evidence>
<accession>A0ABR2JZ46</accession>